<proteinExistence type="predicted"/>
<name>A0ACA9Y9J6_9ASCO</name>
<organism evidence="1 2">
    <name type="scientific">[Candida] jaroonii</name>
    <dbReference type="NCBI Taxonomy" id="467808"/>
    <lineage>
        <taxon>Eukaryota</taxon>
        <taxon>Fungi</taxon>
        <taxon>Dikarya</taxon>
        <taxon>Ascomycota</taxon>
        <taxon>Saccharomycotina</taxon>
        <taxon>Pichiomycetes</taxon>
        <taxon>Debaryomycetaceae</taxon>
        <taxon>Yamadazyma</taxon>
    </lineage>
</organism>
<comment type="caution">
    <text evidence="1">The sequence shown here is derived from an EMBL/GenBank/DDBJ whole genome shotgun (WGS) entry which is preliminary data.</text>
</comment>
<dbReference type="EMBL" id="CALSDN010000006">
    <property type="protein sequence ID" value="CAH6721497.1"/>
    <property type="molecule type" value="Genomic_DNA"/>
</dbReference>
<dbReference type="Proteomes" id="UP001152531">
    <property type="component" value="Unassembled WGS sequence"/>
</dbReference>
<protein>
    <submittedName>
        <fullName evidence="1">Autophagy-related protein 27</fullName>
    </submittedName>
</protein>
<reference evidence="1" key="1">
    <citation type="submission" date="2022-06" db="EMBL/GenBank/DDBJ databases">
        <authorList>
            <person name="Legras J.-L."/>
            <person name="Devillers H."/>
            <person name="Grondin C."/>
        </authorList>
    </citation>
    <scope>NUCLEOTIDE SEQUENCE</scope>
    <source>
        <strain evidence="1">CLIB 1444</strain>
    </source>
</reference>
<keyword evidence="2" id="KW-1185">Reference proteome</keyword>
<gene>
    <name evidence="1" type="ORF">CLIB1444_06S03554</name>
</gene>
<accession>A0ACA9Y9J6</accession>
<evidence type="ECO:0000313" key="1">
    <source>
        <dbReference type="EMBL" id="CAH6721497.1"/>
    </source>
</evidence>
<sequence length="264" mass="30080">MKLLNILINTLLIVPLVKSFDCSVEELKKYNFEKIKGTHTIKVEKDTPPSKTEITWNIGVCEDIKDVDECKDSQLCGLTKVTVDKTSMISEIIKVDSKNSIKILKNSGKSNNENGVLVSYEDFKWGDETIKSELKFICPSKGDEDKLDEFVIDKWDNKNLKLSMKTKSACISKKSGHKDNKHEDTGDSWGWFTWIFIFFVLFLSIYIIGGAWFQYNKGNSIDFQTALKEVVENFVEVVKGLPIFIKEIVEKFTGNSNRGEYSAV</sequence>
<evidence type="ECO:0000313" key="2">
    <source>
        <dbReference type="Proteomes" id="UP001152531"/>
    </source>
</evidence>